<proteinExistence type="predicted"/>
<dbReference type="Proteomes" id="UP000535543">
    <property type="component" value="Unassembled WGS sequence"/>
</dbReference>
<dbReference type="EMBL" id="VCQU01000006">
    <property type="protein sequence ID" value="NMN97063.1"/>
    <property type="molecule type" value="Genomic_DNA"/>
</dbReference>
<dbReference type="AlphaFoldDB" id="A0A848KDS5"/>
<feature type="domain" description="Alpha/beta hydrolase" evidence="1">
    <location>
        <begin position="9"/>
        <end position="430"/>
    </location>
</feature>
<comment type="caution">
    <text evidence="2">The sequence shown here is derived from an EMBL/GenBank/DDBJ whole genome shotgun (WGS) entry which is preliminary data.</text>
</comment>
<dbReference type="InterPro" id="IPR045394">
    <property type="entry name" value="Abhydrolase_dom"/>
</dbReference>
<keyword evidence="3" id="KW-1185">Reference proteome</keyword>
<name>A0A848KDS5_9NOCA</name>
<protein>
    <recommendedName>
        <fullName evidence="1">Alpha/beta hydrolase domain-containing protein</fullName>
    </recommendedName>
</protein>
<evidence type="ECO:0000259" key="1">
    <source>
        <dbReference type="Pfam" id="PF20091"/>
    </source>
</evidence>
<dbReference type="Pfam" id="PF20091">
    <property type="entry name" value="Abhydrolase_10"/>
    <property type="match status" value="1"/>
</dbReference>
<reference evidence="2 3" key="1">
    <citation type="submission" date="2019-05" db="EMBL/GenBank/DDBJ databases">
        <authorList>
            <person name="Lee S.D."/>
        </authorList>
    </citation>
    <scope>NUCLEOTIDE SEQUENCE [LARGE SCALE GENOMIC DNA]</scope>
    <source>
        <strain evidence="2 3">YC2-7</strain>
    </source>
</reference>
<evidence type="ECO:0000313" key="3">
    <source>
        <dbReference type="Proteomes" id="UP000535543"/>
    </source>
</evidence>
<organism evidence="2 3">
    <name type="scientific">Antrihabitans stalactiti</name>
    <dbReference type="NCBI Taxonomy" id="2584121"/>
    <lineage>
        <taxon>Bacteria</taxon>
        <taxon>Bacillati</taxon>
        <taxon>Actinomycetota</taxon>
        <taxon>Actinomycetes</taxon>
        <taxon>Mycobacteriales</taxon>
        <taxon>Nocardiaceae</taxon>
        <taxon>Antrihabitans</taxon>
    </lineage>
</organism>
<accession>A0A848KDS5</accession>
<gene>
    <name evidence="2" type="ORF">FGL95_18645</name>
</gene>
<reference evidence="2 3" key="2">
    <citation type="submission" date="2020-06" db="EMBL/GenBank/DDBJ databases">
        <title>Antribacter stalactiti gen. nov., sp. nov., a new member of the family Nacardiaceae isolated from a cave.</title>
        <authorList>
            <person name="Kim I.S."/>
        </authorList>
    </citation>
    <scope>NUCLEOTIDE SEQUENCE [LARGE SCALE GENOMIC DNA]</scope>
    <source>
        <strain evidence="2 3">YC2-7</strain>
    </source>
</reference>
<evidence type="ECO:0000313" key="2">
    <source>
        <dbReference type="EMBL" id="NMN97063.1"/>
    </source>
</evidence>
<sequence length="439" mass="46214">MLLAAVSGPDLAANGYSEEEYLATGTATSFRAAGPLTAEGRFDLELSGETAEFATRVVVRRPIDPDAFNGTLVVEWLNVSSGRDAAPDYTYLARELIRSGYAWAGVSAQWAGVEGGNPTIAVPNSADRALTGLAGIDPKRYGDLHHPGDAFCYDIFGQVAHGLETSPALAGLTVVRKLAVGESQAAIALSMYYNGIQPLSNTFDGFLIHSRGGAVAPLGTAGTGIALRAALREGTPTRLRDDVAVPAIVVQTETDLFGHLAYYPARQEDSDYFRLWEIAGAAHADKFQIGPFESILECPLPVNRGQQSFVVRAALRALDRWASDGQRPPSAPRMQVVAGETEFALDDNGNVVGGVRTPAVDAPTTILSGAPAPGASPICALFGTTTPLPEARLRALYASAAAYLARYRAAVDAAIAAGFVLADDRAELLAEAQPDLVSW</sequence>